<evidence type="ECO:0000256" key="2">
    <source>
        <dbReference type="ARBA" id="ARBA00022801"/>
    </source>
</evidence>
<dbReference type="Gene3D" id="3.40.50.1110">
    <property type="entry name" value="SGNH hydrolase"/>
    <property type="match status" value="1"/>
</dbReference>
<dbReference type="EMBL" id="CP036316">
    <property type="protein sequence ID" value="QDT63600.1"/>
    <property type="molecule type" value="Genomic_DNA"/>
</dbReference>
<dbReference type="CDD" id="cd01821">
    <property type="entry name" value="Rhamnogalacturan_acetylesterase_like"/>
    <property type="match status" value="1"/>
</dbReference>
<dbReference type="InterPro" id="IPR049033">
    <property type="entry name" value="AGA-YXIM_GBD"/>
</dbReference>
<organism evidence="6 7">
    <name type="scientific">Calycomorphotria hydatis</name>
    <dbReference type="NCBI Taxonomy" id="2528027"/>
    <lineage>
        <taxon>Bacteria</taxon>
        <taxon>Pseudomonadati</taxon>
        <taxon>Planctomycetota</taxon>
        <taxon>Planctomycetia</taxon>
        <taxon>Planctomycetales</taxon>
        <taxon>Planctomycetaceae</taxon>
        <taxon>Calycomorphotria</taxon>
    </lineage>
</organism>
<evidence type="ECO:0000313" key="6">
    <source>
        <dbReference type="EMBL" id="QDT63600.1"/>
    </source>
</evidence>
<dbReference type="Proteomes" id="UP000319976">
    <property type="component" value="Chromosome"/>
</dbReference>
<evidence type="ECO:0000313" key="7">
    <source>
        <dbReference type="Proteomes" id="UP000319976"/>
    </source>
</evidence>
<dbReference type="SUPFAM" id="SSF52266">
    <property type="entry name" value="SGNH hydrolase"/>
    <property type="match status" value="1"/>
</dbReference>
<dbReference type="InterPro" id="IPR008979">
    <property type="entry name" value="Galactose-bd-like_sf"/>
</dbReference>
<dbReference type="SUPFAM" id="SSF49785">
    <property type="entry name" value="Galactose-binding domain-like"/>
    <property type="match status" value="1"/>
</dbReference>
<name>A0A517T5F2_9PLAN</name>
<dbReference type="GO" id="GO:0016788">
    <property type="term" value="F:hydrolase activity, acting on ester bonds"/>
    <property type="evidence" value="ECO:0007669"/>
    <property type="project" value="UniProtKB-ARBA"/>
</dbReference>
<protein>
    <submittedName>
        <fullName evidence="6">Rhamnogalacturonan acetylesterase RhgT</fullName>
        <ecNumber evidence="6">3.1.1.-</ecNumber>
    </submittedName>
</protein>
<dbReference type="InterPro" id="IPR036514">
    <property type="entry name" value="SGNH_hydro_sf"/>
</dbReference>
<evidence type="ECO:0000259" key="4">
    <source>
        <dbReference type="Pfam" id="PF13472"/>
    </source>
</evidence>
<sequence>MIHTTLNLILNSHVLGRCGLSLISLLCASITHGEDAGAESGAPQAWRYDFGAGQLLPGHQRVTDDLVYDSSTGFGFDLGTKPKMVVREHSDPLQHDLAAGDAPFYFSVHLPEGNYRVAVTFGDVKNASNNTVKAESRRLVLEDVNTQPGEFVTRSFAVNVRTPALSGGGRVGLKTREKNVLHWDEKLTLEFNGSRPAVCGIEIHPADDIKTVYLLGDSTVTDQPREPWNSWGQMLTRFFDDGVAVANHAESGETLKGAIRARRVQKVLECLQPNDYLFVQFGHNDMKDRASDAKDVFRSNLIELIEETRAKDAIPVLVTSMERKNGVRGRTLHGYPQIMRDIALAHDVVLIDLNEMSLELYRALGIKRGRAFQDGTHHNAYGSYELARCIVKGIQETLPALAKNLRKEVTSFDPSHPDSYEAFSVPASSNVDLTPPDGN</sequence>
<dbReference type="Gene3D" id="2.60.120.430">
    <property type="entry name" value="Galactose-binding lectin"/>
    <property type="match status" value="1"/>
</dbReference>
<proteinExistence type="inferred from homology"/>
<feature type="domain" description="Beta-agarase/YXIM esterase-like galactose-binding" evidence="5">
    <location>
        <begin position="46"/>
        <end position="135"/>
    </location>
</feature>
<dbReference type="PANTHER" id="PTHR43695">
    <property type="entry name" value="PUTATIVE (AFU_ORTHOLOGUE AFUA_2G17250)-RELATED"/>
    <property type="match status" value="1"/>
</dbReference>
<accession>A0A517T5F2</accession>
<comment type="similarity">
    <text evidence="1">Belongs to the 'GDSL' lipolytic enzyme family.</text>
</comment>
<feature type="domain" description="SGNH hydrolase-type esterase" evidence="4">
    <location>
        <begin position="214"/>
        <end position="382"/>
    </location>
</feature>
<dbReference type="AlphaFoldDB" id="A0A517T5F2"/>
<dbReference type="Pfam" id="PF13472">
    <property type="entry name" value="Lipase_GDSL_2"/>
    <property type="match status" value="1"/>
</dbReference>
<keyword evidence="2 6" id="KW-0378">Hydrolase</keyword>
<gene>
    <name evidence="6" type="primary">rhgT_1</name>
    <name evidence="6" type="ORF">V22_08240</name>
</gene>
<evidence type="ECO:0000259" key="5">
    <source>
        <dbReference type="Pfam" id="PF21254"/>
    </source>
</evidence>
<keyword evidence="7" id="KW-1185">Reference proteome</keyword>
<dbReference type="PANTHER" id="PTHR43695:SF1">
    <property type="entry name" value="RHAMNOGALACTURONAN ACETYLESTERASE"/>
    <property type="match status" value="1"/>
</dbReference>
<dbReference type="InterPro" id="IPR013830">
    <property type="entry name" value="SGNH_hydro"/>
</dbReference>
<dbReference type="Pfam" id="PF21254">
    <property type="entry name" value="AGA-YXIM_GBD"/>
    <property type="match status" value="1"/>
</dbReference>
<reference evidence="6 7" key="1">
    <citation type="submission" date="2019-02" db="EMBL/GenBank/DDBJ databases">
        <title>Deep-cultivation of Planctomycetes and their phenomic and genomic characterization uncovers novel biology.</title>
        <authorList>
            <person name="Wiegand S."/>
            <person name="Jogler M."/>
            <person name="Boedeker C."/>
            <person name="Pinto D."/>
            <person name="Vollmers J."/>
            <person name="Rivas-Marin E."/>
            <person name="Kohn T."/>
            <person name="Peeters S.H."/>
            <person name="Heuer A."/>
            <person name="Rast P."/>
            <person name="Oberbeckmann S."/>
            <person name="Bunk B."/>
            <person name="Jeske O."/>
            <person name="Meyerdierks A."/>
            <person name="Storesund J.E."/>
            <person name="Kallscheuer N."/>
            <person name="Luecker S."/>
            <person name="Lage O.M."/>
            <person name="Pohl T."/>
            <person name="Merkel B.J."/>
            <person name="Hornburger P."/>
            <person name="Mueller R.-W."/>
            <person name="Bruemmer F."/>
            <person name="Labrenz M."/>
            <person name="Spormann A.M."/>
            <person name="Op den Camp H."/>
            <person name="Overmann J."/>
            <person name="Amann R."/>
            <person name="Jetten M.S.M."/>
            <person name="Mascher T."/>
            <person name="Medema M.H."/>
            <person name="Devos D.P."/>
            <person name="Kaster A.-K."/>
            <person name="Ovreas L."/>
            <person name="Rohde M."/>
            <person name="Galperin M.Y."/>
            <person name="Jogler C."/>
        </authorList>
    </citation>
    <scope>NUCLEOTIDE SEQUENCE [LARGE SCALE GENOMIC DNA]</scope>
    <source>
        <strain evidence="6 7">V22</strain>
    </source>
</reference>
<dbReference type="KEGG" id="chya:V22_08240"/>
<evidence type="ECO:0000256" key="1">
    <source>
        <dbReference type="ARBA" id="ARBA00008668"/>
    </source>
</evidence>
<dbReference type="InterPro" id="IPR037459">
    <property type="entry name" value="RhgT-like"/>
</dbReference>
<dbReference type="EC" id="3.1.1.-" evidence="6"/>
<feature type="region of interest" description="Disordered" evidence="3">
    <location>
        <begin position="420"/>
        <end position="439"/>
    </location>
</feature>
<evidence type="ECO:0000256" key="3">
    <source>
        <dbReference type="SAM" id="MobiDB-lite"/>
    </source>
</evidence>